<dbReference type="Proteomes" id="UP000256708">
    <property type="component" value="Unassembled WGS sequence"/>
</dbReference>
<dbReference type="OrthoDB" id="835770at2"/>
<accession>A0A3D8L840</accession>
<dbReference type="EMBL" id="QRGR01000022">
    <property type="protein sequence ID" value="RDV13579.1"/>
    <property type="molecule type" value="Genomic_DNA"/>
</dbReference>
<dbReference type="RefSeq" id="WP_115567119.1">
    <property type="nucleotide sequence ID" value="NZ_QRGR01000022.1"/>
</dbReference>
<name>A0A3D8L840_9BACT</name>
<evidence type="ECO:0000313" key="3">
    <source>
        <dbReference type="Proteomes" id="UP000256708"/>
    </source>
</evidence>
<dbReference type="CDD" id="cd00293">
    <property type="entry name" value="USP-like"/>
    <property type="match status" value="1"/>
</dbReference>
<gene>
    <name evidence="2" type="ORF">DXT99_18755</name>
</gene>
<protein>
    <submittedName>
        <fullName evidence="2">Universal stress protein</fullName>
    </submittedName>
</protein>
<reference evidence="3" key="1">
    <citation type="submission" date="2018-08" db="EMBL/GenBank/DDBJ databases">
        <authorList>
            <person name="Liu Z.-W."/>
            <person name="Du Z.-J."/>
        </authorList>
    </citation>
    <scope>NUCLEOTIDE SEQUENCE [LARGE SCALE GENOMIC DNA]</scope>
    <source>
        <strain evidence="3">H4X</strain>
    </source>
</reference>
<dbReference type="Gene3D" id="3.40.50.12370">
    <property type="match status" value="1"/>
</dbReference>
<evidence type="ECO:0000259" key="1">
    <source>
        <dbReference type="Pfam" id="PF00582"/>
    </source>
</evidence>
<dbReference type="InterPro" id="IPR006016">
    <property type="entry name" value="UspA"/>
</dbReference>
<sequence length="275" mass="31242">MPHSYLVLYDFSSYARQALRVAHQWSLWTGADVHLLHNLEAAYIPAMADREVRQQVEAGSRSEAFDKLQRSYEEVTGKPVRPERVHISVASLTFTINKLVREHNTQLLFAGLKGNGVLKRIFIGSTILKLLEHAITPVVAIPKKIHEFKHLTLHVAVSYHYAFNSTHLRQILQLMGQKIKALVFISVLTKDDDRQRAISHLAKLEDSFSEQAPVSSRLFEGNAPFALVKAYMKEQEDGVLLAQRGSRALSDRLFREFFINELVHDASIPIIILPE</sequence>
<keyword evidence="3" id="KW-1185">Reference proteome</keyword>
<dbReference type="Pfam" id="PF00582">
    <property type="entry name" value="Usp"/>
    <property type="match status" value="1"/>
</dbReference>
<evidence type="ECO:0000313" key="2">
    <source>
        <dbReference type="EMBL" id="RDV13579.1"/>
    </source>
</evidence>
<organism evidence="2 3">
    <name type="scientific">Pontibacter diazotrophicus</name>
    <dbReference type="NCBI Taxonomy" id="1400979"/>
    <lineage>
        <taxon>Bacteria</taxon>
        <taxon>Pseudomonadati</taxon>
        <taxon>Bacteroidota</taxon>
        <taxon>Cytophagia</taxon>
        <taxon>Cytophagales</taxon>
        <taxon>Hymenobacteraceae</taxon>
        <taxon>Pontibacter</taxon>
    </lineage>
</organism>
<dbReference type="AlphaFoldDB" id="A0A3D8L840"/>
<comment type="caution">
    <text evidence="2">The sequence shown here is derived from an EMBL/GenBank/DDBJ whole genome shotgun (WGS) entry which is preliminary data.</text>
</comment>
<feature type="domain" description="UspA" evidence="1">
    <location>
        <begin position="6"/>
        <end position="142"/>
    </location>
</feature>
<proteinExistence type="predicted"/>
<dbReference type="SUPFAM" id="SSF52402">
    <property type="entry name" value="Adenine nucleotide alpha hydrolases-like"/>
    <property type="match status" value="1"/>
</dbReference>